<dbReference type="Pfam" id="PF08460">
    <property type="entry name" value="SH3_5"/>
    <property type="match status" value="2"/>
</dbReference>
<organism evidence="2 3">
    <name type="scientific">Streptococcus suis</name>
    <dbReference type="NCBI Taxonomy" id="1307"/>
    <lineage>
        <taxon>Bacteria</taxon>
        <taxon>Bacillati</taxon>
        <taxon>Bacillota</taxon>
        <taxon>Bacilli</taxon>
        <taxon>Lactobacillales</taxon>
        <taxon>Streptococcaceae</taxon>
        <taxon>Streptococcus</taxon>
    </lineage>
</organism>
<evidence type="ECO:0000313" key="3">
    <source>
        <dbReference type="Proteomes" id="UP000516797"/>
    </source>
</evidence>
<dbReference type="RefSeq" id="WP_017768970.1">
    <property type="nucleotide sequence ID" value="NZ_CECV01000005.1"/>
</dbReference>
<dbReference type="AlphaFoldDB" id="A0AB37FXC8"/>
<gene>
    <name evidence="2" type="ORF">SSU1300283_00281</name>
</gene>
<evidence type="ECO:0000313" key="2">
    <source>
        <dbReference type="EMBL" id="QOE27612.1"/>
    </source>
</evidence>
<accession>A0AB37FXC8</accession>
<protein>
    <recommendedName>
        <fullName evidence="1">SH3b domain-containing protein</fullName>
    </recommendedName>
</protein>
<feature type="domain" description="SH3b" evidence="1">
    <location>
        <begin position="90"/>
        <end position="118"/>
    </location>
</feature>
<name>A0AB37FXC8_STRSU</name>
<reference evidence="2 3" key="1">
    <citation type="submission" date="2020-07" db="EMBL/GenBank/DDBJ databases">
        <title>Complete genome sequences of Streptococcus suis pig pathogenic strain 10, 13-00283-02 and 16085/3b.</title>
        <authorList>
            <person name="Bunk B."/>
            <person name="Jakobczak B."/>
            <person name="Florian V."/>
            <person name="Dittmar D."/>
            <person name="Maeder U."/>
            <person name="Jarek M."/>
            <person name="Baums C.G."/>
            <person name="Haeussler S."/>
            <person name="Voelker U."/>
            <person name="Michalik S."/>
        </authorList>
    </citation>
    <scope>NUCLEOTIDE SEQUENCE [LARGE SCALE GENOMIC DNA]</scope>
    <source>
        <strain evidence="2 3">13-00283-02</strain>
    </source>
</reference>
<feature type="domain" description="SH3b" evidence="1">
    <location>
        <begin position="6"/>
        <end position="64"/>
    </location>
</feature>
<evidence type="ECO:0000259" key="1">
    <source>
        <dbReference type="Pfam" id="PF08460"/>
    </source>
</evidence>
<proteinExistence type="predicted"/>
<dbReference type="Proteomes" id="UP000516797">
    <property type="component" value="Chromosome"/>
</dbReference>
<sequence>MLLQPGTYRFTSRKGIKSEPKIYSTDIAYYDSGDTVNYDKTLVADNHEWISYVSYSGARRYIAINQLAKPVSPVVKGTTNIQNKNDQLGTFDVVISNVSGRQWISYIAYSGNRRYIAIS</sequence>
<dbReference type="Gene3D" id="2.30.30.40">
    <property type="entry name" value="SH3 Domains"/>
    <property type="match status" value="1"/>
</dbReference>
<dbReference type="InterPro" id="IPR003646">
    <property type="entry name" value="SH3-like_bac-type"/>
</dbReference>
<dbReference type="EMBL" id="CP058741">
    <property type="protein sequence ID" value="QOE27612.1"/>
    <property type="molecule type" value="Genomic_DNA"/>
</dbReference>